<dbReference type="GO" id="GO:0008758">
    <property type="term" value="F:UDP-2,3-diacylglucosamine hydrolase activity"/>
    <property type="evidence" value="ECO:0007669"/>
    <property type="project" value="TreeGrafter"/>
</dbReference>
<name>A0A5C5YA61_9PLAN</name>
<sequence length="283" mass="31792">MSAFDERALFRIAWITDPHLNHVPASRWDLWCDALRSSDPTALLITGDISDGDDGWFQLDRLATCVTCPIYFVLGNHDFYGGSVAQTRRRAVQAARESSRLVYLTDSEPIRLADDVFLVGEDGWGDGVIGDARTSPIRLQDFQQIDDLRGRTTDDRLATLRAQGDESADRLRQKLMQVPDVATTVWVATHVPPYRESCWYEGRIADDQWAPYFVCGRVGECLDDVASRRPRMNLEVLCGHTHHRGVYRRAQNLRVYTGAADYGHPAIEGLIERGGLNDLDGLA</sequence>
<dbReference type="SUPFAM" id="SSF56300">
    <property type="entry name" value="Metallo-dependent phosphatases"/>
    <property type="match status" value="1"/>
</dbReference>
<keyword evidence="1" id="KW-0479">Metal-binding</keyword>
<organism evidence="4 5">
    <name type="scientific">Crateriforma conspicua</name>
    <dbReference type="NCBI Taxonomy" id="2527996"/>
    <lineage>
        <taxon>Bacteria</taxon>
        <taxon>Pseudomonadati</taxon>
        <taxon>Planctomycetota</taxon>
        <taxon>Planctomycetia</taxon>
        <taxon>Planctomycetales</taxon>
        <taxon>Planctomycetaceae</taxon>
        <taxon>Crateriforma</taxon>
    </lineage>
</organism>
<dbReference type="EMBL" id="SJPL01000001">
    <property type="protein sequence ID" value="TWT71713.1"/>
    <property type="molecule type" value="Genomic_DNA"/>
</dbReference>
<comment type="caution">
    <text evidence="4">The sequence shown here is derived from an EMBL/GenBank/DDBJ whole genome shotgun (WGS) entry which is preliminary data.</text>
</comment>
<accession>A0A5C5YA61</accession>
<dbReference type="PANTHER" id="PTHR31302">
    <property type="entry name" value="TRANSMEMBRANE PROTEIN WITH METALLOPHOSPHOESTERASE DOMAIN-RELATED"/>
    <property type="match status" value="1"/>
</dbReference>
<protein>
    <submittedName>
        <fullName evidence="4">Calcineurin-like phosphoesterase</fullName>
    </submittedName>
</protein>
<evidence type="ECO:0000313" key="5">
    <source>
        <dbReference type="Proteomes" id="UP000317238"/>
    </source>
</evidence>
<reference evidence="4 5" key="1">
    <citation type="submission" date="2019-02" db="EMBL/GenBank/DDBJ databases">
        <title>Deep-cultivation of Planctomycetes and their phenomic and genomic characterization uncovers novel biology.</title>
        <authorList>
            <person name="Wiegand S."/>
            <person name="Jogler M."/>
            <person name="Boedeker C."/>
            <person name="Pinto D."/>
            <person name="Vollmers J."/>
            <person name="Rivas-Marin E."/>
            <person name="Kohn T."/>
            <person name="Peeters S.H."/>
            <person name="Heuer A."/>
            <person name="Rast P."/>
            <person name="Oberbeckmann S."/>
            <person name="Bunk B."/>
            <person name="Jeske O."/>
            <person name="Meyerdierks A."/>
            <person name="Storesund J.E."/>
            <person name="Kallscheuer N."/>
            <person name="Luecker S."/>
            <person name="Lage O.M."/>
            <person name="Pohl T."/>
            <person name="Merkel B.J."/>
            <person name="Hornburger P."/>
            <person name="Mueller R.-W."/>
            <person name="Bruemmer F."/>
            <person name="Labrenz M."/>
            <person name="Spormann A.M."/>
            <person name="Op Den Camp H."/>
            <person name="Overmann J."/>
            <person name="Amann R."/>
            <person name="Jetten M.S.M."/>
            <person name="Mascher T."/>
            <person name="Medema M.H."/>
            <person name="Devos D.P."/>
            <person name="Kaster A.-K."/>
            <person name="Ovreas L."/>
            <person name="Rohde M."/>
            <person name="Galperin M.Y."/>
            <person name="Jogler C."/>
        </authorList>
    </citation>
    <scope>NUCLEOTIDE SEQUENCE [LARGE SCALE GENOMIC DNA]</scope>
    <source>
        <strain evidence="4 5">Pan14r</strain>
    </source>
</reference>
<proteinExistence type="predicted"/>
<keyword evidence="2" id="KW-0378">Hydrolase</keyword>
<dbReference type="Proteomes" id="UP000317238">
    <property type="component" value="Unassembled WGS sequence"/>
</dbReference>
<dbReference type="PANTHER" id="PTHR31302:SF31">
    <property type="entry name" value="PHOSPHODIESTERASE YAEI"/>
    <property type="match status" value="1"/>
</dbReference>
<evidence type="ECO:0000313" key="4">
    <source>
        <dbReference type="EMBL" id="TWT71713.1"/>
    </source>
</evidence>
<evidence type="ECO:0000256" key="1">
    <source>
        <dbReference type="ARBA" id="ARBA00022723"/>
    </source>
</evidence>
<dbReference type="GO" id="GO:0046872">
    <property type="term" value="F:metal ion binding"/>
    <property type="evidence" value="ECO:0007669"/>
    <property type="project" value="UniProtKB-KW"/>
</dbReference>
<dbReference type="RefSeq" id="WP_197203838.1">
    <property type="nucleotide sequence ID" value="NZ_SJPL01000001.1"/>
</dbReference>
<dbReference type="GO" id="GO:0016020">
    <property type="term" value="C:membrane"/>
    <property type="evidence" value="ECO:0007669"/>
    <property type="project" value="GOC"/>
</dbReference>
<dbReference type="AlphaFoldDB" id="A0A5C5YA61"/>
<dbReference type="InterPro" id="IPR004843">
    <property type="entry name" value="Calcineurin-like_PHP"/>
</dbReference>
<evidence type="ECO:0000259" key="3">
    <source>
        <dbReference type="Pfam" id="PF00149"/>
    </source>
</evidence>
<evidence type="ECO:0000256" key="2">
    <source>
        <dbReference type="ARBA" id="ARBA00022801"/>
    </source>
</evidence>
<dbReference type="InterPro" id="IPR051158">
    <property type="entry name" value="Metallophosphoesterase_sf"/>
</dbReference>
<gene>
    <name evidence="4" type="ORF">Pan14r_40290</name>
</gene>
<dbReference type="InterPro" id="IPR029052">
    <property type="entry name" value="Metallo-depent_PP-like"/>
</dbReference>
<dbReference type="Gene3D" id="3.60.21.10">
    <property type="match status" value="1"/>
</dbReference>
<keyword evidence="5" id="KW-1185">Reference proteome</keyword>
<dbReference type="GO" id="GO:0009245">
    <property type="term" value="P:lipid A biosynthetic process"/>
    <property type="evidence" value="ECO:0007669"/>
    <property type="project" value="TreeGrafter"/>
</dbReference>
<dbReference type="Pfam" id="PF00149">
    <property type="entry name" value="Metallophos"/>
    <property type="match status" value="1"/>
</dbReference>
<feature type="domain" description="Calcineurin-like phosphoesterase" evidence="3">
    <location>
        <begin position="10"/>
        <end position="243"/>
    </location>
</feature>